<protein>
    <submittedName>
        <fullName evidence="1">Uncharacterized protein</fullName>
    </submittedName>
</protein>
<proteinExistence type="predicted"/>
<reference evidence="1 2" key="1">
    <citation type="journal article" date="2021" name="Elife">
        <title>Chloroplast acquisition without the gene transfer in kleptoplastic sea slugs, Plakobranchus ocellatus.</title>
        <authorList>
            <person name="Maeda T."/>
            <person name="Takahashi S."/>
            <person name="Yoshida T."/>
            <person name="Shimamura S."/>
            <person name="Takaki Y."/>
            <person name="Nagai Y."/>
            <person name="Toyoda A."/>
            <person name="Suzuki Y."/>
            <person name="Arimoto A."/>
            <person name="Ishii H."/>
            <person name="Satoh N."/>
            <person name="Nishiyama T."/>
            <person name="Hasebe M."/>
            <person name="Maruyama T."/>
            <person name="Minagawa J."/>
            <person name="Obokata J."/>
            <person name="Shigenobu S."/>
        </authorList>
    </citation>
    <scope>NUCLEOTIDE SEQUENCE [LARGE SCALE GENOMIC DNA]</scope>
</reference>
<dbReference type="AlphaFoldDB" id="A0AAV3ZX22"/>
<organism evidence="1 2">
    <name type="scientific">Plakobranchus ocellatus</name>
    <dbReference type="NCBI Taxonomy" id="259542"/>
    <lineage>
        <taxon>Eukaryota</taxon>
        <taxon>Metazoa</taxon>
        <taxon>Spiralia</taxon>
        <taxon>Lophotrochozoa</taxon>
        <taxon>Mollusca</taxon>
        <taxon>Gastropoda</taxon>
        <taxon>Heterobranchia</taxon>
        <taxon>Euthyneura</taxon>
        <taxon>Panpulmonata</taxon>
        <taxon>Sacoglossa</taxon>
        <taxon>Placobranchoidea</taxon>
        <taxon>Plakobranchidae</taxon>
        <taxon>Plakobranchus</taxon>
    </lineage>
</organism>
<gene>
    <name evidence="1" type="ORF">PoB_002692000</name>
</gene>
<evidence type="ECO:0000313" key="2">
    <source>
        <dbReference type="Proteomes" id="UP000735302"/>
    </source>
</evidence>
<dbReference type="EMBL" id="BLXT01003087">
    <property type="protein sequence ID" value="GFO00415.1"/>
    <property type="molecule type" value="Genomic_DNA"/>
</dbReference>
<evidence type="ECO:0000313" key="1">
    <source>
        <dbReference type="EMBL" id="GFO00415.1"/>
    </source>
</evidence>
<dbReference type="Proteomes" id="UP000735302">
    <property type="component" value="Unassembled WGS sequence"/>
</dbReference>
<keyword evidence="2" id="KW-1185">Reference proteome</keyword>
<name>A0AAV3ZX22_9GAST</name>
<accession>A0AAV3ZX22</accession>
<sequence>MSTRLVTDRIIVTLNDDVCTHLSGLVTWSGERQYCQKRRMLVEGIRTYYQDYCHCSSDEHLCGIQVVSELRIWTLDYSYEHYTSSTSSADEDRRWIKFRSVCLQCVAAPNNIITHIWSKDPIVMTTEDERSPTDVSQLQASVLYSGVFCAVRTATVLALSGEASLVRSSVILPALDD</sequence>
<comment type="caution">
    <text evidence="1">The sequence shown here is derived from an EMBL/GenBank/DDBJ whole genome shotgun (WGS) entry which is preliminary data.</text>
</comment>